<dbReference type="RefSeq" id="WP_114842344.1">
    <property type="nucleotide sequence ID" value="NZ_CP031219.1"/>
</dbReference>
<organism evidence="9 10">
    <name type="scientific">Malaciobacter mytili LMG 24559</name>
    <dbReference type="NCBI Taxonomy" id="1032238"/>
    <lineage>
        <taxon>Bacteria</taxon>
        <taxon>Pseudomonadati</taxon>
        <taxon>Campylobacterota</taxon>
        <taxon>Epsilonproteobacteria</taxon>
        <taxon>Campylobacterales</taxon>
        <taxon>Arcobacteraceae</taxon>
        <taxon>Malaciobacter</taxon>
    </lineage>
</organism>
<feature type="transmembrane region" description="Helical" evidence="8">
    <location>
        <begin position="195"/>
        <end position="212"/>
    </location>
</feature>
<keyword evidence="3" id="KW-0813">Transport</keyword>
<dbReference type="PANTHER" id="PTHR30269">
    <property type="entry name" value="TRANSMEMBRANE PROTEIN YFCA"/>
    <property type="match status" value="1"/>
</dbReference>
<gene>
    <name evidence="9" type="ORF">CP985_09870</name>
</gene>
<feature type="transmembrane region" description="Helical" evidence="8">
    <location>
        <begin position="41"/>
        <end position="61"/>
    </location>
</feature>
<dbReference type="Proteomes" id="UP000290092">
    <property type="component" value="Unassembled WGS sequence"/>
</dbReference>
<evidence type="ECO:0000256" key="5">
    <source>
        <dbReference type="ARBA" id="ARBA00022692"/>
    </source>
</evidence>
<dbReference type="Pfam" id="PF01925">
    <property type="entry name" value="TauE"/>
    <property type="match status" value="1"/>
</dbReference>
<evidence type="ECO:0000256" key="7">
    <source>
        <dbReference type="ARBA" id="ARBA00023136"/>
    </source>
</evidence>
<keyword evidence="4 8" id="KW-1003">Cell membrane</keyword>
<evidence type="ECO:0000256" key="2">
    <source>
        <dbReference type="ARBA" id="ARBA00009142"/>
    </source>
</evidence>
<accession>A0AAX2AI51</accession>
<keyword evidence="5 8" id="KW-0812">Transmembrane</keyword>
<comment type="similarity">
    <text evidence="2 8">Belongs to the 4-toluene sulfonate uptake permease (TSUP) (TC 2.A.102) family.</text>
</comment>
<name>A0AAX2AI51_9BACT</name>
<evidence type="ECO:0000313" key="9">
    <source>
        <dbReference type="EMBL" id="RXK15191.1"/>
    </source>
</evidence>
<evidence type="ECO:0000256" key="6">
    <source>
        <dbReference type="ARBA" id="ARBA00022989"/>
    </source>
</evidence>
<keyword evidence="6 8" id="KW-1133">Transmembrane helix</keyword>
<feature type="transmembrane region" description="Helical" evidence="8">
    <location>
        <begin position="101"/>
        <end position="120"/>
    </location>
</feature>
<keyword evidence="10" id="KW-1185">Reference proteome</keyword>
<proteinExistence type="inferred from homology"/>
<sequence>MDLEFIVLVSIILLIASFVHGVAGFGFAIIPTPLIALFTDIQTAIVLTLIPTLVVNLVSFLSEGNTISAFKRFLPLALLVMLGSAIGTQILIFSDSNIFKLLLAFVILFYLFANKINLTIPTFKTHPKSTFVGFSLFAGLMGGLTNVIGPILMIYALEAKYTKAELIQAMNLSFLLGKIIQIVLFSINGNFNTEQLTFSFASILLISFSLYLGIKVKRKIDTALYLKLIKIVLFIISIILIFQYFKEA</sequence>
<reference evidence="9 10" key="1">
    <citation type="submission" date="2017-09" db="EMBL/GenBank/DDBJ databases">
        <title>Genomics of the genus Arcobacter.</title>
        <authorList>
            <person name="Perez-Cataluna A."/>
            <person name="Figueras M.J."/>
            <person name="Salas-Masso N."/>
        </authorList>
    </citation>
    <scope>NUCLEOTIDE SEQUENCE [LARGE SCALE GENOMIC DNA]</scope>
    <source>
        <strain evidence="9 10">CECT 7386</strain>
    </source>
</reference>
<protein>
    <recommendedName>
        <fullName evidence="8">Probable membrane transporter protein</fullName>
    </recommendedName>
</protein>
<dbReference type="PANTHER" id="PTHR30269:SF32">
    <property type="entry name" value="MEMBRANE TRANSPORTER PROTEIN-RELATED"/>
    <property type="match status" value="1"/>
</dbReference>
<keyword evidence="7 8" id="KW-0472">Membrane</keyword>
<dbReference type="InterPro" id="IPR002781">
    <property type="entry name" value="TM_pro_TauE-like"/>
</dbReference>
<evidence type="ECO:0000256" key="8">
    <source>
        <dbReference type="RuleBase" id="RU363041"/>
    </source>
</evidence>
<comment type="caution">
    <text evidence="9">The sequence shown here is derived from an EMBL/GenBank/DDBJ whole genome shotgun (WGS) entry which is preliminary data.</text>
</comment>
<dbReference type="AlphaFoldDB" id="A0AAX2AI51"/>
<feature type="transmembrane region" description="Helical" evidence="8">
    <location>
        <begin position="73"/>
        <end position="94"/>
    </location>
</feature>
<evidence type="ECO:0000313" key="10">
    <source>
        <dbReference type="Proteomes" id="UP000290092"/>
    </source>
</evidence>
<dbReference type="KEGG" id="amyt:AMYT_1936"/>
<evidence type="ECO:0000256" key="1">
    <source>
        <dbReference type="ARBA" id="ARBA00004651"/>
    </source>
</evidence>
<feature type="transmembrane region" description="Helical" evidence="8">
    <location>
        <begin position="6"/>
        <end position="29"/>
    </location>
</feature>
<dbReference type="EMBL" id="NXID01000035">
    <property type="protein sequence ID" value="RXK15191.1"/>
    <property type="molecule type" value="Genomic_DNA"/>
</dbReference>
<evidence type="ECO:0000256" key="4">
    <source>
        <dbReference type="ARBA" id="ARBA00022475"/>
    </source>
</evidence>
<evidence type="ECO:0000256" key="3">
    <source>
        <dbReference type="ARBA" id="ARBA00022448"/>
    </source>
</evidence>
<feature type="transmembrane region" description="Helical" evidence="8">
    <location>
        <begin position="132"/>
        <end position="157"/>
    </location>
</feature>
<feature type="transmembrane region" description="Helical" evidence="8">
    <location>
        <begin position="224"/>
        <end position="245"/>
    </location>
</feature>
<comment type="subcellular location">
    <subcellularLocation>
        <location evidence="1 8">Cell membrane</location>
        <topology evidence="1 8">Multi-pass membrane protein</topology>
    </subcellularLocation>
</comment>
<dbReference type="GO" id="GO:0005886">
    <property type="term" value="C:plasma membrane"/>
    <property type="evidence" value="ECO:0007669"/>
    <property type="project" value="UniProtKB-SubCell"/>
</dbReference>
<dbReference type="InterPro" id="IPR052017">
    <property type="entry name" value="TSUP"/>
</dbReference>